<comment type="caution">
    <text evidence="1">The sequence shown here is derived from an EMBL/GenBank/DDBJ whole genome shotgun (WGS) entry which is preliminary data.</text>
</comment>
<name>A0A1G2KQQ9_9BACT</name>
<dbReference type="STRING" id="1802270.A3C07_02495"/>
<evidence type="ECO:0000313" key="2">
    <source>
        <dbReference type="Proteomes" id="UP000179023"/>
    </source>
</evidence>
<protein>
    <submittedName>
        <fullName evidence="1">Uncharacterized protein</fullName>
    </submittedName>
</protein>
<accession>A0A1G2KQQ9</accession>
<proteinExistence type="predicted"/>
<dbReference type="EMBL" id="MHQI01000007">
    <property type="protein sequence ID" value="OHA00739.1"/>
    <property type="molecule type" value="Genomic_DNA"/>
</dbReference>
<organism evidence="1 2">
    <name type="scientific">Candidatus Sungbacteria bacterium RIFCSPHIGHO2_02_FULL_47_11</name>
    <dbReference type="NCBI Taxonomy" id="1802270"/>
    <lineage>
        <taxon>Bacteria</taxon>
        <taxon>Candidatus Sungiibacteriota</taxon>
    </lineage>
</organism>
<sequence length="193" mass="22211">MFKFLNLTKHRAVGILLGLLLVIGAALAYFKLLNFEISEIFKPLNPHTPETPEFFKPLNLYTNSSYGFSFRHPDGFETTEFEDENGEVILFEKDEKASFQIFITPFDEPGPLTFERVRKDLPNLTIEEPQTVKIGGADALVFFSEDPSLGRLRESWFVWPPEPWPNGNYLYQVTSAAEFDSELSKIMATWKFE</sequence>
<gene>
    <name evidence="1" type="ORF">A3C07_02495</name>
</gene>
<reference evidence="1 2" key="1">
    <citation type="journal article" date="2016" name="Nat. Commun.">
        <title>Thousands of microbial genomes shed light on interconnected biogeochemical processes in an aquifer system.</title>
        <authorList>
            <person name="Anantharaman K."/>
            <person name="Brown C.T."/>
            <person name="Hug L.A."/>
            <person name="Sharon I."/>
            <person name="Castelle C.J."/>
            <person name="Probst A.J."/>
            <person name="Thomas B.C."/>
            <person name="Singh A."/>
            <person name="Wilkins M.J."/>
            <person name="Karaoz U."/>
            <person name="Brodie E.L."/>
            <person name="Williams K.H."/>
            <person name="Hubbard S.S."/>
            <person name="Banfield J.F."/>
        </authorList>
    </citation>
    <scope>NUCLEOTIDE SEQUENCE [LARGE SCALE GENOMIC DNA]</scope>
</reference>
<evidence type="ECO:0000313" key="1">
    <source>
        <dbReference type="EMBL" id="OHA00739.1"/>
    </source>
</evidence>
<dbReference type="Proteomes" id="UP000179023">
    <property type="component" value="Unassembled WGS sequence"/>
</dbReference>
<dbReference type="AlphaFoldDB" id="A0A1G2KQQ9"/>